<dbReference type="Gene3D" id="3.40.50.620">
    <property type="entry name" value="HUPs"/>
    <property type="match status" value="1"/>
</dbReference>
<protein>
    <recommendedName>
        <fullName evidence="3">asparagine synthase (glutamine-hydrolyzing)</fullName>
        <ecNumber evidence="3">6.3.5.4</ecNumber>
    </recommendedName>
</protein>
<evidence type="ECO:0000256" key="6">
    <source>
        <dbReference type="ARBA" id="ARBA00022962"/>
    </source>
</evidence>
<keyword evidence="8" id="KW-0061">Asparagine biosynthesis</keyword>
<evidence type="ECO:0000256" key="5">
    <source>
        <dbReference type="ARBA" id="ARBA00022840"/>
    </source>
</evidence>
<evidence type="ECO:0000256" key="9">
    <source>
        <dbReference type="PIRSR" id="PIRSR001589-2"/>
    </source>
</evidence>
<comment type="similarity">
    <text evidence="2">Belongs to the asparagine synthetase family.</text>
</comment>
<evidence type="ECO:0000256" key="7">
    <source>
        <dbReference type="ARBA" id="ARBA00048741"/>
    </source>
</evidence>
<comment type="catalytic activity">
    <reaction evidence="7">
        <text>L-aspartate + L-glutamine + ATP + H2O = L-asparagine + L-glutamate + AMP + diphosphate + H(+)</text>
        <dbReference type="Rhea" id="RHEA:12228"/>
        <dbReference type="ChEBI" id="CHEBI:15377"/>
        <dbReference type="ChEBI" id="CHEBI:15378"/>
        <dbReference type="ChEBI" id="CHEBI:29985"/>
        <dbReference type="ChEBI" id="CHEBI:29991"/>
        <dbReference type="ChEBI" id="CHEBI:30616"/>
        <dbReference type="ChEBI" id="CHEBI:33019"/>
        <dbReference type="ChEBI" id="CHEBI:58048"/>
        <dbReference type="ChEBI" id="CHEBI:58359"/>
        <dbReference type="ChEBI" id="CHEBI:456215"/>
        <dbReference type="EC" id="6.3.5.4"/>
    </reaction>
</comment>
<evidence type="ECO:0000256" key="3">
    <source>
        <dbReference type="ARBA" id="ARBA00012737"/>
    </source>
</evidence>
<keyword evidence="8" id="KW-0028">Amino-acid biosynthesis</keyword>
<dbReference type="RefSeq" id="WP_210680224.1">
    <property type="nucleotide sequence ID" value="NZ_JAGMWN010000001.1"/>
</dbReference>
<dbReference type="SUPFAM" id="SSF52402">
    <property type="entry name" value="Adenine nucleotide alpha hydrolases-like"/>
    <property type="match status" value="1"/>
</dbReference>
<dbReference type="Proteomes" id="UP000672602">
    <property type="component" value="Unassembled WGS sequence"/>
</dbReference>
<dbReference type="InterPro" id="IPR014729">
    <property type="entry name" value="Rossmann-like_a/b/a_fold"/>
</dbReference>
<dbReference type="NCBIfam" id="TIGR01536">
    <property type="entry name" value="asn_synth_AEB"/>
    <property type="match status" value="1"/>
</dbReference>
<accession>A0A8J7V0T8</accession>
<evidence type="ECO:0000256" key="8">
    <source>
        <dbReference type="PIRSR" id="PIRSR001589-1"/>
    </source>
</evidence>
<dbReference type="Pfam" id="PF13537">
    <property type="entry name" value="GATase_7"/>
    <property type="match status" value="1"/>
</dbReference>
<dbReference type="InterPro" id="IPR033738">
    <property type="entry name" value="AsnB_N"/>
</dbReference>
<keyword evidence="5 9" id="KW-0067">ATP-binding</keyword>
<comment type="caution">
    <text evidence="12">The sequence shown here is derived from an EMBL/GenBank/DDBJ whole genome shotgun (WGS) entry which is preliminary data.</text>
</comment>
<feature type="binding site" evidence="9">
    <location>
        <begin position="368"/>
        <end position="369"/>
    </location>
    <ligand>
        <name>ATP</name>
        <dbReference type="ChEBI" id="CHEBI:30616"/>
    </ligand>
</feature>
<proteinExistence type="inferred from homology"/>
<dbReference type="GO" id="GO:0005524">
    <property type="term" value="F:ATP binding"/>
    <property type="evidence" value="ECO:0007669"/>
    <property type="project" value="UniProtKB-KW"/>
</dbReference>
<evidence type="ECO:0000256" key="2">
    <source>
        <dbReference type="ARBA" id="ARBA00005752"/>
    </source>
</evidence>
<dbReference type="CDD" id="cd01991">
    <property type="entry name" value="Asn_synthase_B_C"/>
    <property type="match status" value="1"/>
</dbReference>
<dbReference type="PANTHER" id="PTHR43284:SF1">
    <property type="entry name" value="ASPARAGINE SYNTHETASE"/>
    <property type="match status" value="1"/>
</dbReference>
<evidence type="ECO:0000313" key="12">
    <source>
        <dbReference type="EMBL" id="MBP5855645.1"/>
    </source>
</evidence>
<dbReference type="EC" id="6.3.5.4" evidence="3"/>
<dbReference type="InterPro" id="IPR017932">
    <property type="entry name" value="GATase_2_dom"/>
</dbReference>
<dbReference type="InterPro" id="IPR001962">
    <property type="entry name" value="Asn_synthase"/>
</dbReference>
<keyword evidence="12" id="KW-0436">Ligase</keyword>
<feature type="binding site" evidence="9">
    <location>
        <position position="103"/>
    </location>
    <ligand>
        <name>L-glutamine</name>
        <dbReference type="ChEBI" id="CHEBI:58359"/>
    </ligand>
</feature>
<keyword evidence="4 9" id="KW-0547">Nucleotide-binding</keyword>
<evidence type="ECO:0000313" key="13">
    <source>
        <dbReference type="Proteomes" id="UP000672602"/>
    </source>
</evidence>
<evidence type="ECO:0000256" key="1">
    <source>
        <dbReference type="ARBA" id="ARBA00005187"/>
    </source>
</evidence>
<dbReference type="InterPro" id="IPR006426">
    <property type="entry name" value="Asn_synth_AEB"/>
</dbReference>
<feature type="site" description="Important for beta-aspartyl-AMP intermediate formation" evidence="10">
    <location>
        <position position="370"/>
    </location>
</feature>
<evidence type="ECO:0000256" key="4">
    <source>
        <dbReference type="ARBA" id="ARBA00022741"/>
    </source>
</evidence>
<dbReference type="AlphaFoldDB" id="A0A8J7V0T8"/>
<evidence type="ECO:0000256" key="10">
    <source>
        <dbReference type="PIRSR" id="PIRSR001589-3"/>
    </source>
</evidence>
<dbReference type="PIRSF" id="PIRSF001589">
    <property type="entry name" value="Asn_synthetase_glu-h"/>
    <property type="match status" value="1"/>
</dbReference>
<dbReference type="CDD" id="cd00712">
    <property type="entry name" value="AsnB"/>
    <property type="match status" value="1"/>
</dbReference>
<sequence>MCGIAGYFLKAASLDASEGDSRLRRMADSLAHRGPDGDGIWNEPAVGFAHRRLSILDLSDNARQPMSDESGRVHLTYNGEIYNFQELRATLEKRGARFRSTGDTEVLLKAYLEWGERTPEKLVGMFAFAVYDQRDESLFLARDRFGEKPLFYTVQDDAFLFASEIKALLTWPEFKRRTNGRALHRYLTFQHAPYPETAFEGVLSLPPATRLRIRRNNCATPPAPETYWCLERPPTPTARDPIEAAEDVRALLEQAVRRQRVSDVPLGVFLSGGLDSSAIAYSLRRMEAGTLRTITAGFEARANDERRYARIVADLVGADHSEYTFHNDVVDDVVALDSVLDEPFADPAIIPAMQMSKLAKRHVDVVLSGDGGDEALLGYSRYVGCKLAHMLDLIPGPIRRTLARAGSGYAVGPDTPRALRYAARLLSEMGREESARYASMISFFSDEDRPSLYADGMAAHGSEHIAEEIAAALAGDEPIASRAAAYDLRGYLPNVLMTKTDRAAMAFGLEVRCPFLDHELVEYCAGLPDSLRLPGTNSKAVLMEAMQGALPSEILVRDKAGLGVPLAHWLRTDLWELLTDSLSEETVKRRGLFNHAPIAAMLNELREGGSRPQYRLWALLRLERWQASWAAA</sequence>
<keyword evidence="6 8" id="KW-0315">Glutamine amidotransferase</keyword>
<dbReference type="GO" id="GO:0004066">
    <property type="term" value="F:asparagine synthase (glutamine-hydrolyzing) activity"/>
    <property type="evidence" value="ECO:0007669"/>
    <property type="project" value="UniProtKB-EC"/>
</dbReference>
<feature type="domain" description="Glutamine amidotransferase type-2" evidence="11">
    <location>
        <begin position="2"/>
        <end position="216"/>
    </location>
</feature>
<keyword evidence="13" id="KW-1185">Reference proteome</keyword>
<gene>
    <name evidence="12" type="primary">asnB</name>
    <name evidence="12" type="ORF">KAJ83_01385</name>
</gene>
<dbReference type="GO" id="GO:0005829">
    <property type="term" value="C:cytosol"/>
    <property type="evidence" value="ECO:0007669"/>
    <property type="project" value="TreeGrafter"/>
</dbReference>
<comment type="pathway">
    <text evidence="1">Amino-acid biosynthesis; L-asparagine biosynthesis; L-asparagine from L-aspartate (L-Gln route): step 1/1.</text>
</comment>
<reference evidence="12" key="1">
    <citation type="submission" date="2021-04" db="EMBL/GenBank/DDBJ databases">
        <authorList>
            <person name="Zhang D.-C."/>
        </authorList>
    </citation>
    <scope>NUCLEOTIDE SEQUENCE</scope>
    <source>
        <strain evidence="12">CGMCC 1.15697</strain>
    </source>
</reference>
<dbReference type="EMBL" id="JAGMWN010000001">
    <property type="protein sequence ID" value="MBP5855645.1"/>
    <property type="molecule type" value="Genomic_DNA"/>
</dbReference>
<name>A0A8J7V0T8_9PROT</name>
<dbReference type="InterPro" id="IPR029055">
    <property type="entry name" value="Ntn_hydrolases_N"/>
</dbReference>
<dbReference type="Gene3D" id="3.60.20.10">
    <property type="entry name" value="Glutamine Phosphoribosylpyrophosphate, subunit 1, domain 1"/>
    <property type="match status" value="1"/>
</dbReference>
<dbReference type="InterPro" id="IPR051786">
    <property type="entry name" value="ASN_synthetase/amidase"/>
</dbReference>
<dbReference type="SUPFAM" id="SSF56235">
    <property type="entry name" value="N-terminal nucleophile aminohydrolases (Ntn hydrolases)"/>
    <property type="match status" value="1"/>
</dbReference>
<dbReference type="PANTHER" id="PTHR43284">
    <property type="entry name" value="ASPARAGINE SYNTHETASE (GLUTAMINE-HYDROLYZING)"/>
    <property type="match status" value="1"/>
</dbReference>
<organism evidence="12 13">
    <name type="scientific">Marivibrio halodurans</name>
    <dbReference type="NCBI Taxonomy" id="2039722"/>
    <lineage>
        <taxon>Bacteria</taxon>
        <taxon>Pseudomonadati</taxon>
        <taxon>Pseudomonadota</taxon>
        <taxon>Alphaproteobacteria</taxon>
        <taxon>Rhodospirillales</taxon>
        <taxon>Rhodospirillaceae</taxon>
        <taxon>Marivibrio</taxon>
    </lineage>
</organism>
<feature type="active site" description="For GATase activity" evidence="8">
    <location>
        <position position="2"/>
    </location>
</feature>
<evidence type="ECO:0000259" key="11">
    <source>
        <dbReference type="PROSITE" id="PS51278"/>
    </source>
</evidence>
<dbReference type="GO" id="GO:0006529">
    <property type="term" value="P:asparagine biosynthetic process"/>
    <property type="evidence" value="ECO:0007669"/>
    <property type="project" value="UniProtKB-KW"/>
</dbReference>
<dbReference type="Pfam" id="PF00733">
    <property type="entry name" value="Asn_synthase"/>
    <property type="match status" value="1"/>
</dbReference>
<dbReference type="PROSITE" id="PS51278">
    <property type="entry name" value="GATASE_TYPE_2"/>
    <property type="match status" value="1"/>
</dbReference>